<evidence type="ECO:0000256" key="1">
    <source>
        <dbReference type="SAM" id="Coils"/>
    </source>
</evidence>
<proteinExistence type="predicted"/>
<reference evidence="2 3" key="1">
    <citation type="submission" date="2024-04" db="EMBL/GenBank/DDBJ databases">
        <title>Tritrichomonas musculus Genome.</title>
        <authorList>
            <person name="Alves-Ferreira E."/>
            <person name="Grigg M."/>
            <person name="Lorenzi H."/>
            <person name="Galac M."/>
        </authorList>
    </citation>
    <scope>NUCLEOTIDE SEQUENCE [LARGE SCALE GENOMIC DNA]</scope>
    <source>
        <strain evidence="2 3">EAF2021</strain>
    </source>
</reference>
<evidence type="ECO:0000313" key="2">
    <source>
        <dbReference type="EMBL" id="KAK8881505.1"/>
    </source>
</evidence>
<keyword evidence="3" id="KW-1185">Reference proteome</keyword>
<comment type="caution">
    <text evidence="2">The sequence shown here is derived from an EMBL/GenBank/DDBJ whole genome shotgun (WGS) entry which is preliminary data.</text>
</comment>
<feature type="coiled-coil region" evidence="1">
    <location>
        <begin position="282"/>
        <end position="363"/>
    </location>
</feature>
<dbReference type="Proteomes" id="UP001470230">
    <property type="component" value="Unassembled WGS sequence"/>
</dbReference>
<name>A0ABR2JRG3_9EUKA</name>
<protein>
    <submittedName>
        <fullName evidence="2">Uncharacterized protein</fullName>
    </submittedName>
</protein>
<sequence>MSAKKGTTICLNDEYSSKGKKGICFLSSCSSDHEIPIYELMKFCEAFDPSNYLMDIEKIRNEVEELITSGSIKRRSVEKFHFLLQEKQVSIDSSDIVDLYKLSSLFESNTLQRALDKYCENNLDNVEFLLRLILEKEEESKSEMKEKFSFKKKTGLPTMENVEEILSKKIEECLRNKLFGQLKIETIYRIIEKSSIEQIDNELLYGFIKQSIEERFLLLLFLKVNKLSDKTFKDLYENFKKLGNEKTRNYCKYLSIDLDYIKQMKDQINKETSKTKALFTENEKLRTQNASLANSITNKEKEYQEQIQQLIKENSEKYQKQIDEINKDKKLKEDKITELINDNQNIIIKLRNAEKENDELKNEIHSFPIDEVIKLFTENKEVINEIEQTNISYFHSKTITILCMCNKKHRSC</sequence>
<dbReference type="EMBL" id="JAPFFF010000010">
    <property type="protein sequence ID" value="KAK8881505.1"/>
    <property type="molecule type" value="Genomic_DNA"/>
</dbReference>
<evidence type="ECO:0000313" key="3">
    <source>
        <dbReference type="Proteomes" id="UP001470230"/>
    </source>
</evidence>
<gene>
    <name evidence="2" type="ORF">M9Y10_004241</name>
</gene>
<organism evidence="2 3">
    <name type="scientific">Tritrichomonas musculus</name>
    <dbReference type="NCBI Taxonomy" id="1915356"/>
    <lineage>
        <taxon>Eukaryota</taxon>
        <taxon>Metamonada</taxon>
        <taxon>Parabasalia</taxon>
        <taxon>Tritrichomonadida</taxon>
        <taxon>Tritrichomonadidae</taxon>
        <taxon>Tritrichomonas</taxon>
    </lineage>
</organism>
<accession>A0ABR2JRG3</accession>
<keyword evidence="1" id="KW-0175">Coiled coil</keyword>